<comment type="caution">
    <text evidence="5">The sequence shown here is derived from an EMBL/GenBank/DDBJ whole genome shotgun (WGS) entry which is preliminary data.</text>
</comment>
<evidence type="ECO:0000313" key="6">
    <source>
        <dbReference type="Proteomes" id="UP000070612"/>
    </source>
</evidence>
<organism evidence="5 6">
    <name type="scientific">Mycolicibacterium wolinskyi</name>
    <dbReference type="NCBI Taxonomy" id="59750"/>
    <lineage>
        <taxon>Bacteria</taxon>
        <taxon>Bacillati</taxon>
        <taxon>Actinomycetota</taxon>
        <taxon>Actinomycetes</taxon>
        <taxon>Mycobacteriales</taxon>
        <taxon>Mycobacteriaceae</taxon>
        <taxon>Mycolicibacterium</taxon>
    </lineage>
</organism>
<dbReference type="ESTHER" id="9myco-a0a132prq6">
    <property type="family name" value="Abhydrolase_9"/>
</dbReference>
<dbReference type="PATRIC" id="fig|59750.3.peg.5577"/>
<evidence type="ECO:0000313" key="5">
    <source>
        <dbReference type="EMBL" id="KWX24722.1"/>
    </source>
</evidence>
<dbReference type="InterPro" id="IPR027788">
    <property type="entry name" value="Alpha/beta-hydrolase_N_dom"/>
</dbReference>
<dbReference type="AlphaFoldDB" id="A0A132PRQ6"/>
<dbReference type="Proteomes" id="UP000070612">
    <property type="component" value="Unassembled WGS sequence"/>
</dbReference>
<dbReference type="InterPro" id="IPR027787">
    <property type="entry name" value="Alpha/beta-hydrolase_catalytic"/>
</dbReference>
<feature type="transmembrane region" description="Helical" evidence="2">
    <location>
        <begin position="175"/>
        <end position="197"/>
    </location>
</feature>
<feature type="transmembrane region" description="Helical" evidence="2">
    <location>
        <begin position="47"/>
        <end position="68"/>
    </location>
</feature>
<keyword evidence="2" id="KW-1133">Transmembrane helix</keyword>
<evidence type="ECO:0000259" key="4">
    <source>
        <dbReference type="Pfam" id="PF15420"/>
    </source>
</evidence>
<keyword evidence="2" id="KW-0812">Transmembrane</keyword>
<feature type="transmembrane region" description="Helical" evidence="2">
    <location>
        <begin position="12"/>
        <end position="35"/>
    </location>
</feature>
<evidence type="ECO:0000256" key="1">
    <source>
        <dbReference type="SAM" id="MobiDB-lite"/>
    </source>
</evidence>
<feature type="region of interest" description="Disordered" evidence="1">
    <location>
        <begin position="212"/>
        <end position="232"/>
    </location>
</feature>
<dbReference type="RefSeq" id="WP_067846545.1">
    <property type="nucleotide sequence ID" value="NZ_LGTW01000004.1"/>
</dbReference>
<dbReference type="Pfam" id="PF15420">
    <property type="entry name" value="Abhydrolase_9_N"/>
    <property type="match status" value="1"/>
</dbReference>
<keyword evidence="2" id="KW-0472">Membrane</keyword>
<accession>A0A132PRQ6</accession>
<feature type="domain" description="Alpha/beta-hydrolase N-terminal" evidence="4">
    <location>
        <begin position="38"/>
        <end position="252"/>
    </location>
</feature>
<feature type="transmembrane region" description="Helical" evidence="2">
    <location>
        <begin position="133"/>
        <end position="154"/>
    </location>
</feature>
<reference evidence="5 6" key="1">
    <citation type="submission" date="2015-07" db="EMBL/GenBank/DDBJ databases">
        <title>A draft genome sequence of Mycobacterium wolinskyi.</title>
        <authorList>
            <person name="de Man T.J."/>
            <person name="Perry K.A."/>
            <person name="Coulliette A.D."/>
            <person name="Jensen B."/>
            <person name="Toney N.C."/>
            <person name="Limbago B.M."/>
            <person name="Noble-Wang J."/>
        </authorList>
    </citation>
    <scope>NUCLEOTIDE SEQUENCE [LARGE SCALE GENOMIC DNA]</scope>
    <source>
        <strain evidence="5 6">CDC_01</strain>
    </source>
</reference>
<sequence>MRVENHTERHPLLLWAWSLVRLDFVGIAVGALFFCLSLTPSLLPRDWLFAGLIGGINAAIGYGLGVLIGKGLYRFVLRNRSWWPPRKWVLLWAKTLVVGGAATACVLMLIPAAAWQRQVSRLMGIEGPATLGYLRTLIIAVAVAGALIATARVLRDTVRLLAKVLIRRWHLHREVAQFIGTAIVVVLVVMLVNGVIYRGFLAGASRVFQPQNTTTREGVAQPTEPERSGSPESFAAWDTLGFQGRNFVATGPRPDELEQVNGRPAREPIRVYAGLQTADTDEQRVAVLLSELERTDAWDREVLIIVPTTGTGWVNPVAARAIELMYNGDTAMVGMQYSYLPSWISFMGDRQRSMHTGRLMIDAIQARWQRLPPEHRPKLVLYGESLGSMAGQGAFGWLPDISRMGFSSVLWVGPPNASPLWRGLTVRRDPGTPEVRPRYDNGRTVRFSEAADAEEIARDAAEPWEGTRVLFMQHPSDPIVWWSTDLLFSQPDWLVEPPGGDRTASMRWYPIITFWQVAADMTNASSVPAGHGHNYGEWVLDGWAAVAPPPGWTPEDTERIRVALQKSAGNDGPEY</sequence>
<name>A0A132PRQ6_9MYCO</name>
<feature type="transmembrane region" description="Helical" evidence="2">
    <location>
        <begin position="89"/>
        <end position="113"/>
    </location>
</feature>
<dbReference type="STRING" id="59750.AWC31_13735"/>
<gene>
    <name evidence="5" type="ORF">AFM11_08635</name>
</gene>
<keyword evidence="6" id="KW-1185">Reference proteome</keyword>
<proteinExistence type="predicted"/>
<dbReference type="EMBL" id="LGTW01000004">
    <property type="protein sequence ID" value="KWX24722.1"/>
    <property type="molecule type" value="Genomic_DNA"/>
</dbReference>
<feature type="domain" description="Alpha/beta-hydrolase catalytic" evidence="3">
    <location>
        <begin position="269"/>
        <end position="560"/>
    </location>
</feature>
<evidence type="ECO:0000259" key="3">
    <source>
        <dbReference type="Pfam" id="PF10081"/>
    </source>
</evidence>
<protein>
    <submittedName>
        <fullName evidence="5">Membrane protein</fullName>
    </submittedName>
</protein>
<evidence type="ECO:0000256" key="2">
    <source>
        <dbReference type="SAM" id="Phobius"/>
    </source>
</evidence>
<dbReference type="Pfam" id="PF10081">
    <property type="entry name" value="Abhydrolase_9"/>
    <property type="match status" value="1"/>
</dbReference>